<protein>
    <submittedName>
        <fullName evidence="1">Uncharacterized protein</fullName>
    </submittedName>
</protein>
<gene>
    <name evidence="1" type="ORF">APZ42_016858</name>
</gene>
<organism evidence="1 2">
    <name type="scientific">Daphnia magna</name>
    <dbReference type="NCBI Taxonomy" id="35525"/>
    <lineage>
        <taxon>Eukaryota</taxon>
        <taxon>Metazoa</taxon>
        <taxon>Ecdysozoa</taxon>
        <taxon>Arthropoda</taxon>
        <taxon>Crustacea</taxon>
        <taxon>Branchiopoda</taxon>
        <taxon>Diplostraca</taxon>
        <taxon>Cladocera</taxon>
        <taxon>Anomopoda</taxon>
        <taxon>Daphniidae</taxon>
        <taxon>Daphnia</taxon>
    </lineage>
</organism>
<evidence type="ECO:0000313" key="1">
    <source>
        <dbReference type="EMBL" id="KZS17237.1"/>
    </source>
</evidence>
<dbReference type="EMBL" id="LRGB01000642">
    <property type="protein sequence ID" value="KZS17237.1"/>
    <property type="molecule type" value="Genomic_DNA"/>
</dbReference>
<proteinExistence type="predicted"/>
<sequence length="83" mass="9446">MHIDIGCVRFVSVSARGLPKLRCVYNGWRVFIMTIICFCLSLDTKHDGIFSFSNSKVWFYANDAASMQVEALNSFECQLSSRL</sequence>
<name>A0A165A6P6_9CRUS</name>
<comment type="caution">
    <text evidence="1">The sequence shown here is derived from an EMBL/GenBank/DDBJ whole genome shotgun (WGS) entry which is preliminary data.</text>
</comment>
<evidence type="ECO:0000313" key="2">
    <source>
        <dbReference type="Proteomes" id="UP000076858"/>
    </source>
</evidence>
<reference evidence="1 2" key="1">
    <citation type="submission" date="2016-03" db="EMBL/GenBank/DDBJ databases">
        <title>EvidentialGene: Evidence-directed Construction of Genes on Genomes.</title>
        <authorList>
            <person name="Gilbert D.G."/>
            <person name="Choi J.-H."/>
            <person name="Mockaitis K."/>
            <person name="Colbourne J."/>
            <person name="Pfrender M."/>
        </authorList>
    </citation>
    <scope>NUCLEOTIDE SEQUENCE [LARGE SCALE GENOMIC DNA]</scope>
    <source>
        <strain evidence="1 2">Xinb3</strain>
        <tissue evidence="1">Complete organism</tissue>
    </source>
</reference>
<dbReference type="Proteomes" id="UP000076858">
    <property type="component" value="Unassembled WGS sequence"/>
</dbReference>
<dbReference type="AlphaFoldDB" id="A0A165A6P6"/>
<accession>A0A165A6P6</accession>
<keyword evidence="2" id="KW-1185">Reference proteome</keyword>